<evidence type="ECO:0000313" key="2">
    <source>
        <dbReference type="EMBL" id="BDZ50108.1"/>
    </source>
</evidence>
<name>A0ABN6Y314_9MICO</name>
<dbReference type="RefSeq" id="WP_286343219.1">
    <property type="nucleotide sequence ID" value="NZ_AP027732.1"/>
</dbReference>
<evidence type="ECO:0000256" key="1">
    <source>
        <dbReference type="SAM" id="Phobius"/>
    </source>
</evidence>
<organism evidence="2 3">
    <name type="scientific">Frondihabitans sucicola</name>
    <dbReference type="NCBI Taxonomy" id="1268041"/>
    <lineage>
        <taxon>Bacteria</taxon>
        <taxon>Bacillati</taxon>
        <taxon>Actinomycetota</taxon>
        <taxon>Actinomycetes</taxon>
        <taxon>Micrococcales</taxon>
        <taxon>Microbacteriaceae</taxon>
        <taxon>Frondihabitans</taxon>
    </lineage>
</organism>
<sequence length="70" mass="7108">MIDWGAFLVVALVSLVSAGLLVSVYACGLRLLAIDARPAVATVGAYACFVLCALGALFGIYLIVPALHGG</sequence>
<feature type="transmembrane region" description="Helical" evidence="1">
    <location>
        <begin position="6"/>
        <end position="27"/>
    </location>
</feature>
<reference evidence="3" key="1">
    <citation type="journal article" date="2019" name="Int. J. Syst. Evol. Microbiol.">
        <title>The Global Catalogue of Microorganisms (GCM) 10K type strain sequencing project: providing services to taxonomists for standard genome sequencing and annotation.</title>
        <authorList>
            <consortium name="The Broad Institute Genomics Platform"/>
            <consortium name="The Broad Institute Genome Sequencing Center for Infectious Disease"/>
            <person name="Wu L."/>
            <person name="Ma J."/>
        </authorList>
    </citation>
    <scope>NUCLEOTIDE SEQUENCE [LARGE SCALE GENOMIC DNA]</scope>
    <source>
        <strain evidence="3">NBRC 108728</strain>
    </source>
</reference>
<protein>
    <submittedName>
        <fullName evidence="2">Uncharacterized protein</fullName>
    </submittedName>
</protein>
<keyword evidence="1" id="KW-0812">Transmembrane</keyword>
<keyword evidence="1" id="KW-0472">Membrane</keyword>
<dbReference type="EMBL" id="AP027732">
    <property type="protein sequence ID" value="BDZ50108.1"/>
    <property type="molecule type" value="Genomic_DNA"/>
</dbReference>
<proteinExistence type="predicted"/>
<evidence type="ECO:0000313" key="3">
    <source>
        <dbReference type="Proteomes" id="UP001321486"/>
    </source>
</evidence>
<keyword evidence="3" id="KW-1185">Reference proteome</keyword>
<accession>A0ABN6Y314</accession>
<keyword evidence="1" id="KW-1133">Transmembrane helix</keyword>
<gene>
    <name evidence="2" type="ORF">GCM10025867_23490</name>
</gene>
<dbReference type="Proteomes" id="UP001321486">
    <property type="component" value="Chromosome"/>
</dbReference>
<feature type="transmembrane region" description="Helical" evidence="1">
    <location>
        <begin position="39"/>
        <end position="64"/>
    </location>
</feature>